<protein>
    <recommendedName>
        <fullName evidence="3">Competence protein ComEA helix-hairpin-helix repeat region</fullName>
    </recommendedName>
</protein>
<dbReference type="eggNOG" id="COG1555">
    <property type="taxonomic scope" value="Bacteria"/>
</dbReference>
<sequence>MKKLIFSILILLISTFSYGIIESEFKVIESKNTLDTQNLLLDINKASKSDMLKNGISQSYVDKIIEYRDITGGYKKLNEMTRISGIGKKTYEKLKVKFKEPQNIKLNRFNINKADDKTLIYYGFSKKEIQSIRKYHENSIIRNNLELKKIISSKKYEDLKDYIDY</sequence>
<dbReference type="STRING" id="1319815.HMPREF0202_02598"/>
<evidence type="ECO:0000313" key="1">
    <source>
        <dbReference type="EMBL" id="ERT66698.1"/>
    </source>
</evidence>
<dbReference type="EMBL" id="AXZF01000140">
    <property type="protein sequence ID" value="ERT66698.1"/>
    <property type="molecule type" value="Genomic_DNA"/>
</dbReference>
<dbReference type="Proteomes" id="UP000017081">
    <property type="component" value="Unassembled WGS sequence"/>
</dbReference>
<dbReference type="Pfam" id="PF12836">
    <property type="entry name" value="HHH_3"/>
    <property type="match status" value="1"/>
</dbReference>
<accession>U7V7H2</accession>
<name>U7V7H2_9FUSO</name>
<dbReference type="SUPFAM" id="SSF47781">
    <property type="entry name" value="RuvA domain 2-like"/>
    <property type="match status" value="1"/>
</dbReference>
<organism evidence="1 2">
    <name type="scientific">Cetobacterium somerae ATCC BAA-474</name>
    <dbReference type="NCBI Taxonomy" id="1319815"/>
    <lineage>
        <taxon>Bacteria</taxon>
        <taxon>Fusobacteriati</taxon>
        <taxon>Fusobacteriota</taxon>
        <taxon>Fusobacteriia</taxon>
        <taxon>Fusobacteriales</taxon>
        <taxon>Fusobacteriaceae</taxon>
        <taxon>Cetobacterium</taxon>
    </lineage>
</organism>
<evidence type="ECO:0000313" key="2">
    <source>
        <dbReference type="Proteomes" id="UP000017081"/>
    </source>
</evidence>
<dbReference type="InterPro" id="IPR051675">
    <property type="entry name" value="Endo/Exo/Phosphatase_dom_1"/>
</dbReference>
<dbReference type="Gene3D" id="1.10.150.280">
    <property type="entry name" value="AF1531-like domain"/>
    <property type="match status" value="1"/>
</dbReference>
<dbReference type="RefSeq" id="WP_023052127.1">
    <property type="nucleotide sequence ID" value="NZ_CP173065.2"/>
</dbReference>
<comment type="caution">
    <text evidence="1">The sequence shown here is derived from an EMBL/GenBank/DDBJ whole genome shotgun (WGS) entry which is preliminary data.</text>
</comment>
<dbReference type="HOGENOM" id="CLU_1545401_0_0_0"/>
<keyword evidence="2" id="KW-1185">Reference proteome</keyword>
<dbReference type="PANTHER" id="PTHR21180">
    <property type="entry name" value="ENDONUCLEASE/EXONUCLEASE/PHOSPHATASE FAMILY DOMAIN-CONTAINING PROTEIN 1"/>
    <property type="match status" value="1"/>
</dbReference>
<dbReference type="GO" id="GO:0015627">
    <property type="term" value="C:type II protein secretion system complex"/>
    <property type="evidence" value="ECO:0007669"/>
    <property type="project" value="TreeGrafter"/>
</dbReference>
<proteinExistence type="predicted"/>
<dbReference type="GO" id="GO:0015628">
    <property type="term" value="P:protein secretion by the type II secretion system"/>
    <property type="evidence" value="ECO:0007669"/>
    <property type="project" value="TreeGrafter"/>
</dbReference>
<reference evidence="1 2" key="1">
    <citation type="submission" date="2013-08" db="EMBL/GenBank/DDBJ databases">
        <authorList>
            <person name="Weinstock G."/>
            <person name="Sodergren E."/>
            <person name="Wylie T."/>
            <person name="Fulton L."/>
            <person name="Fulton R."/>
            <person name="Fronick C."/>
            <person name="O'Laughlin M."/>
            <person name="Godfrey J."/>
            <person name="Miner T."/>
            <person name="Herter B."/>
            <person name="Appelbaum E."/>
            <person name="Cordes M."/>
            <person name="Lek S."/>
            <person name="Wollam A."/>
            <person name="Pepin K.H."/>
            <person name="Palsikar V.B."/>
            <person name="Mitreva M."/>
            <person name="Wilson R.K."/>
        </authorList>
    </citation>
    <scope>NUCLEOTIDE SEQUENCE [LARGE SCALE GENOMIC DNA]</scope>
    <source>
        <strain evidence="1 2">ATCC BAA-474</strain>
    </source>
</reference>
<evidence type="ECO:0008006" key="3">
    <source>
        <dbReference type="Google" id="ProtNLM"/>
    </source>
</evidence>
<gene>
    <name evidence="1" type="ORF">HMPREF0202_02598</name>
</gene>
<dbReference type="PANTHER" id="PTHR21180:SF32">
    <property type="entry name" value="ENDONUCLEASE_EXONUCLEASE_PHOSPHATASE FAMILY DOMAIN-CONTAINING PROTEIN 1"/>
    <property type="match status" value="1"/>
</dbReference>
<dbReference type="InterPro" id="IPR010994">
    <property type="entry name" value="RuvA_2-like"/>
</dbReference>
<dbReference type="AlphaFoldDB" id="U7V7H2"/>